<name>A0ABT0XH73_9BACI</name>
<keyword evidence="2" id="KW-1185">Reference proteome</keyword>
<evidence type="ECO:0000313" key="2">
    <source>
        <dbReference type="Proteomes" id="UP001203665"/>
    </source>
</evidence>
<dbReference type="RefSeq" id="WP_251605438.1">
    <property type="nucleotide sequence ID" value="NZ_JAMQJY010000001.1"/>
</dbReference>
<dbReference type="SUPFAM" id="SSF55909">
    <property type="entry name" value="Pentein"/>
    <property type="match status" value="1"/>
</dbReference>
<protein>
    <submittedName>
        <fullName evidence="1">Arginine deiminase family protein</fullName>
    </submittedName>
</protein>
<dbReference type="PANTHER" id="PTHR47271">
    <property type="entry name" value="ARGININE DEIMINASE"/>
    <property type="match status" value="1"/>
</dbReference>
<evidence type="ECO:0000313" key="1">
    <source>
        <dbReference type="EMBL" id="MCM2675120.1"/>
    </source>
</evidence>
<reference evidence="1" key="1">
    <citation type="submission" date="2022-06" db="EMBL/GenBank/DDBJ databases">
        <title>Alkalicoccobacillus porphyridii sp. nov., isolated from a marine red alga, Porphyridium purpureum and reclassification of Shouchella plakortidis and Shouchella gibsonii as Alkalicoccobacillus plakortidis comb. nov. and Alkalicoccobacillus gibsonii comb. nov.</title>
        <authorList>
            <person name="Kim K.H."/>
            <person name="Lee J.K."/>
            <person name="Han D.M."/>
            <person name="Baek J.H."/>
            <person name="Jeon C.O."/>
        </authorList>
    </citation>
    <scope>NUCLEOTIDE SEQUENCE</scope>
    <source>
        <strain evidence="1">DSM 19153</strain>
    </source>
</reference>
<dbReference type="PANTHER" id="PTHR47271:SF2">
    <property type="entry name" value="ARGININE DEIMINASE"/>
    <property type="match status" value="1"/>
</dbReference>
<sequence length="277" mass="31122">MKSFCQTEYDRLKEVIVCPPKHMSIKEVINSIQAHYKETNIDIPTALAQHNELKKTLTSLGINVHELLPDSAYPEQVFTRDIGFVIEDSLYLAALERPIRQGEEKVLGNYLNHLQVTYIPISGGTIEGGDVIIDGDDIFIGISSRTSQNIIDFIQKKHPTKSIHPIHFDSAYLHLDCVFNPVSDQVALVYSEAIEAKHLELLAEKYTLIEVSKEEQFSLAVNVLSVGNGKIIVLPENTETNKQLRAHGFDLYEVPFSEIIKSGGSFRCVTMPLTREN</sequence>
<proteinExistence type="predicted"/>
<dbReference type="Proteomes" id="UP001203665">
    <property type="component" value="Unassembled WGS sequence"/>
</dbReference>
<dbReference type="Pfam" id="PF19420">
    <property type="entry name" value="DDAH_eukar"/>
    <property type="match status" value="1"/>
</dbReference>
<gene>
    <name evidence="1" type="ORF">NDM98_06200</name>
</gene>
<dbReference type="EMBL" id="JAMQJY010000001">
    <property type="protein sequence ID" value="MCM2675120.1"/>
    <property type="molecule type" value="Genomic_DNA"/>
</dbReference>
<accession>A0ABT0XH73</accession>
<organism evidence="1 2">
    <name type="scientific">Alkalicoccobacillus plakortidis</name>
    <dbReference type="NCBI Taxonomy" id="444060"/>
    <lineage>
        <taxon>Bacteria</taxon>
        <taxon>Bacillati</taxon>
        <taxon>Bacillota</taxon>
        <taxon>Bacilli</taxon>
        <taxon>Bacillales</taxon>
        <taxon>Bacillaceae</taxon>
        <taxon>Alkalicoccobacillus</taxon>
    </lineage>
</organism>
<comment type="caution">
    <text evidence="1">The sequence shown here is derived from an EMBL/GenBank/DDBJ whole genome shotgun (WGS) entry which is preliminary data.</text>
</comment>
<dbReference type="Gene3D" id="3.75.10.10">
    <property type="entry name" value="L-arginine/glycine Amidinotransferase, Chain A"/>
    <property type="match status" value="1"/>
</dbReference>